<feature type="signal peptide" evidence="1">
    <location>
        <begin position="1"/>
        <end position="23"/>
    </location>
</feature>
<dbReference type="CDD" id="cd04221">
    <property type="entry name" value="MauL"/>
    <property type="match status" value="1"/>
</dbReference>
<dbReference type="SUPFAM" id="SSF49452">
    <property type="entry name" value="Starch-binding domain-like"/>
    <property type="match status" value="1"/>
</dbReference>
<dbReference type="AlphaFoldDB" id="A0A2I6SA73"/>
<protein>
    <submittedName>
        <fullName evidence="2">Cupredoxin</fullName>
    </submittedName>
</protein>
<evidence type="ECO:0000313" key="3">
    <source>
        <dbReference type="Proteomes" id="UP000242205"/>
    </source>
</evidence>
<dbReference type="SUPFAM" id="SSF49503">
    <property type="entry name" value="Cupredoxins"/>
    <property type="match status" value="1"/>
</dbReference>
<dbReference type="Proteomes" id="UP000242205">
    <property type="component" value="Chromosome"/>
</dbReference>
<gene>
    <name evidence="2" type="ORF">C0099_15090</name>
</gene>
<proteinExistence type="predicted"/>
<dbReference type="RefSeq" id="WP_102248193.1">
    <property type="nucleotide sequence ID" value="NZ_CP025682.1"/>
</dbReference>
<dbReference type="EMBL" id="CP025682">
    <property type="protein sequence ID" value="AUN96149.1"/>
    <property type="molecule type" value="Genomic_DNA"/>
</dbReference>
<dbReference type="KEGG" id="atw:C0099_15090"/>
<feature type="chain" id="PRO_5014427526" evidence="1">
    <location>
        <begin position="24"/>
        <end position="223"/>
    </location>
</feature>
<dbReference type="InterPro" id="IPR034242">
    <property type="entry name" value="MauL"/>
</dbReference>
<dbReference type="Gene3D" id="2.60.40.420">
    <property type="entry name" value="Cupredoxins - blue copper proteins"/>
    <property type="match status" value="1"/>
</dbReference>
<dbReference type="GO" id="GO:0030246">
    <property type="term" value="F:carbohydrate binding"/>
    <property type="evidence" value="ECO:0007669"/>
    <property type="project" value="InterPro"/>
</dbReference>
<evidence type="ECO:0000313" key="2">
    <source>
        <dbReference type="EMBL" id="AUN96149.1"/>
    </source>
</evidence>
<reference evidence="2 3" key="1">
    <citation type="submission" date="2018-01" db="EMBL/GenBank/DDBJ databases">
        <authorList>
            <person name="Fu G.-Y."/>
        </authorList>
    </citation>
    <scope>NUCLEOTIDE SEQUENCE [LARGE SCALE GENOMIC DNA]</scope>
    <source>
        <strain evidence="2 3">SY39</strain>
    </source>
</reference>
<keyword evidence="1" id="KW-0732">Signal</keyword>
<accession>A0A2I6SA73</accession>
<dbReference type="OrthoDB" id="9772097at2"/>
<dbReference type="InterPro" id="IPR013784">
    <property type="entry name" value="Carb-bd-like_fold"/>
</dbReference>
<keyword evidence="3" id="KW-1185">Reference proteome</keyword>
<organism evidence="2 3">
    <name type="scientific">Pseudazoarcus pumilus</name>
    <dbReference type="NCBI Taxonomy" id="2067960"/>
    <lineage>
        <taxon>Bacteria</taxon>
        <taxon>Pseudomonadati</taxon>
        <taxon>Pseudomonadota</taxon>
        <taxon>Betaproteobacteria</taxon>
        <taxon>Rhodocyclales</taxon>
        <taxon>Zoogloeaceae</taxon>
        <taxon>Pseudazoarcus</taxon>
    </lineage>
</organism>
<sequence>MAGLARHCGLVLLLAGGALHASAAEVTVRDVASGQPLENAVVEIFVDREASEADISAAQVIQRDKTFVPHVTVVPVGGAVAFPNRDTTRHHVFSFSPAKTFEIKLYLEDTPPAIVFERAGVVVLGCNIHDHMLAFIVVSEATAHAVTGADGRARFDALPPGEHRLRVWHPRLEDTHQQWWEGRVEAGATRDVALELRASAPLERRTSPLQQRLREAGEAGRVR</sequence>
<evidence type="ECO:0000256" key="1">
    <source>
        <dbReference type="SAM" id="SignalP"/>
    </source>
</evidence>
<dbReference type="InterPro" id="IPR008972">
    <property type="entry name" value="Cupredoxin"/>
</dbReference>
<name>A0A2I6SA73_9RHOO</name>